<evidence type="ECO:0000313" key="3">
    <source>
        <dbReference type="Proteomes" id="UP000266482"/>
    </source>
</evidence>
<comment type="similarity">
    <text evidence="1">Belongs to the bactofilin family.</text>
</comment>
<keyword evidence="3" id="KW-1185">Reference proteome</keyword>
<dbReference type="Pfam" id="PF04519">
    <property type="entry name" value="Bactofilin"/>
    <property type="match status" value="1"/>
</dbReference>
<gene>
    <name evidence="2" type="ORF">D3P08_22510</name>
</gene>
<dbReference type="RefSeq" id="WP_119602373.1">
    <property type="nucleotide sequence ID" value="NZ_QXQA01000018.1"/>
</dbReference>
<evidence type="ECO:0000313" key="2">
    <source>
        <dbReference type="EMBL" id="RIX49331.1"/>
    </source>
</evidence>
<accession>A0A3A1UWR1</accession>
<protein>
    <submittedName>
        <fullName evidence="2">Polymer-forming cytoskeletal protein</fullName>
    </submittedName>
</protein>
<dbReference type="InterPro" id="IPR007607">
    <property type="entry name" value="BacA/B"/>
</dbReference>
<dbReference type="AlphaFoldDB" id="A0A3A1UWR1"/>
<dbReference type="PANTHER" id="PTHR35024:SF4">
    <property type="entry name" value="POLYMER-FORMING CYTOSKELETAL PROTEIN"/>
    <property type="match status" value="1"/>
</dbReference>
<proteinExistence type="inferred from homology"/>
<reference evidence="2 3" key="1">
    <citation type="submission" date="2018-09" db="EMBL/GenBank/DDBJ databases">
        <title>Paenibacillus aracenensis nov. sp. isolated from a cave in southern Spain.</title>
        <authorList>
            <person name="Jurado V."/>
            <person name="Gutierrez-Patricio S."/>
            <person name="Gonzalez-Pimentel J.L."/>
            <person name="Miller A.Z."/>
            <person name="Laiz L."/>
            <person name="Saiz-Jimenez C."/>
        </authorList>
    </citation>
    <scope>NUCLEOTIDE SEQUENCE [LARGE SCALE GENOMIC DNA]</scope>
    <source>
        <strain evidence="2 3">DSM 22867</strain>
    </source>
</reference>
<dbReference type="OrthoDB" id="9789407at2"/>
<name>A0A3A1UWR1_9BACL</name>
<organism evidence="2 3">
    <name type="scientific">Paenibacillus nanensis</name>
    <dbReference type="NCBI Taxonomy" id="393251"/>
    <lineage>
        <taxon>Bacteria</taxon>
        <taxon>Bacillati</taxon>
        <taxon>Bacillota</taxon>
        <taxon>Bacilli</taxon>
        <taxon>Bacillales</taxon>
        <taxon>Paenibacillaceae</taxon>
        <taxon>Paenibacillus</taxon>
    </lineage>
</organism>
<comment type="caution">
    <text evidence="2">The sequence shown here is derived from an EMBL/GenBank/DDBJ whole genome shotgun (WGS) entry which is preliminary data.</text>
</comment>
<dbReference type="PANTHER" id="PTHR35024">
    <property type="entry name" value="HYPOTHETICAL CYTOSOLIC PROTEIN"/>
    <property type="match status" value="1"/>
</dbReference>
<dbReference type="EMBL" id="QXQA01000018">
    <property type="protein sequence ID" value="RIX49331.1"/>
    <property type="molecule type" value="Genomic_DNA"/>
</dbReference>
<sequence>MFKTKTASSKINPDQTDTLIGEGSTFEGKIKSEASIRIEGSIIGDIESSGDVTIGESGCANSNITARDLVLAGQLNGNVEVKGKLTICTTGVLNGNITAQSFIIEPGGLFNGTSKMTVNKPAAAAALSQKELKASS</sequence>
<evidence type="ECO:0000256" key="1">
    <source>
        <dbReference type="ARBA" id="ARBA00044755"/>
    </source>
</evidence>
<dbReference type="Proteomes" id="UP000266482">
    <property type="component" value="Unassembled WGS sequence"/>
</dbReference>